<evidence type="ECO:0000256" key="1">
    <source>
        <dbReference type="SAM" id="MobiDB-lite"/>
    </source>
</evidence>
<dbReference type="AlphaFoldDB" id="A0A9P1JQN9"/>
<sequence>MRKGRPCGRGGIIGTPRKPGNTPFPPRFPIGKNPLDGWKCPALLARQGAHFANEHPHPTNESRRTKTPWPHAAN</sequence>
<gene>
    <name evidence="2" type="ORF">AZOBR_100313</name>
</gene>
<evidence type="ECO:0000313" key="2">
    <source>
        <dbReference type="EMBL" id="CCC97927.1"/>
    </source>
</evidence>
<feature type="region of interest" description="Disordered" evidence="1">
    <location>
        <begin position="1"/>
        <end position="27"/>
    </location>
</feature>
<evidence type="ECO:0000313" key="3">
    <source>
        <dbReference type="Proteomes" id="UP000007319"/>
    </source>
</evidence>
<dbReference type="Proteomes" id="UP000007319">
    <property type="component" value="Chromosome"/>
</dbReference>
<name>A0A9P1JQN9_9PROT</name>
<dbReference type="KEGG" id="abs:AZOBR_100313"/>
<dbReference type="EMBL" id="HE577327">
    <property type="protein sequence ID" value="CCC97927.1"/>
    <property type="molecule type" value="Genomic_DNA"/>
</dbReference>
<protein>
    <submittedName>
        <fullName evidence="2">Uncharacterized protein</fullName>
    </submittedName>
</protein>
<keyword evidence="3" id="KW-1185">Reference proteome</keyword>
<accession>A0A9P1JQN9</accession>
<feature type="compositionally biased region" description="Basic and acidic residues" evidence="1">
    <location>
        <begin position="52"/>
        <end position="64"/>
    </location>
</feature>
<organism evidence="2 3">
    <name type="scientific">Azospirillum baldaniorum</name>
    <dbReference type="NCBI Taxonomy" id="1064539"/>
    <lineage>
        <taxon>Bacteria</taxon>
        <taxon>Pseudomonadati</taxon>
        <taxon>Pseudomonadota</taxon>
        <taxon>Alphaproteobacteria</taxon>
        <taxon>Rhodospirillales</taxon>
        <taxon>Azospirillaceae</taxon>
        <taxon>Azospirillum</taxon>
    </lineage>
</organism>
<feature type="region of interest" description="Disordered" evidence="1">
    <location>
        <begin position="49"/>
        <end position="74"/>
    </location>
</feature>
<reference evidence="2 3" key="1">
    <citation type="journal article" date="2011" name="PLoS Genet.">
        <title>Azospirillum genomes reveal transition of bacteria from aquatic to terrestrial environments.</title>
        <authorList>
            <person name="Wisniewski-Dye F."/>
            <person name="Borziak K."/>
            <person name="Khalsa-Moyers G."/>
            <person name="Alexandre G."/>
            <person name="Sukharnikov L.O."/>
            <person name="Wuichet K."/>
            <person name="Hurst G.B."/>
            <person name="McDonald W.H."/>
            <person name="Robertson J.S."/>
            <person name="Barbe V."/>
            <person name="Calteau A."/>
            <person name="Rouy Z."/>
            <person name="Mangenot S."/>
            <person name="Prigent-Combaret C."/>
            <person name="Normand P."/>
            <person name="Boyer M."/>
            <person name="Siguier P."/>
            <person name="Dessaux Y."/>
            <person name="Elmerich C."/>
            <person name="Condemine G."/>
            <person name="Krishnen G."/>
            <person name="Kennedy I."/>
            <person name="Paterson A.H."/>
            <person name="Gonzalez V."/>
            <person name="Mavingui P."/>
            <person name="Zhulin I.B."/>
        </authorList>
    </citation>
    <scope>NUCLEOTIDE SEQUENCE [LARGE SCALE GENOMIC DNA]</scope>
    <source>
        <strain evidence="2 3">Sp245</strain>
    </source>
</reference>
<proteinExistence type="predicted"/>